<reference evidence="1" key="1">
    <citation type="submission" date="2021-03" db="EMBL/GenBank/DDBJ databases">
        <title>Molecular epidemiology and mechanisms of colistin and carbapenem resistance in Enterobacteriaceae from clinical isolates, the environment and porcine samples in Pretoria, South Africa.</title>
        <authorList>
            <person name="Bogoshi D."/>
            <person name="Mbelle N.M."/>
            <person name="Naidoo V."/>
            <person name="Osei Sekyere J."/>
        </authorList>
    </citation>
    <scope>NUCLEOTIDE SEQUENCE</scope>
    <source>
        <strain evidence="1">ESB009</strain>
    </source>
</reference>
<protein>
    <submittedName>
        <fullName evidence="1">Uncharacterized protein</fullName>
    </submittedName>
</protein>
<gene>
    <name evidence="1" type="ORF">J4710_08210</name>
</gene>
<dbReference type="EMBL" id="JAGETT010000052">
    <property type="protein sequence ID" value="MBO1919983.1"/>
    <property type="molecule type" value="Genomic_DNA"/>
</dbReference>
<accession>A0A939NIX6</accession>
<proteinExistence type="predicted"/>
<comment type="caution">
    <text evidence="1">The sequence shown here is derived from an EMBL/GenBank/DDBJ whole genome shotgun (WGS) entry which is preliminary data.</text>
</comment>
<evidence type="ECO:0000313" key="1">
    <source>
        <dbReference type="EMBL" id="MBO1919983.1"/>
    </source>
</evidence>
<name>A0A939NIX6_STAXY</name>
<organism evidence="1">
    <name type="scientific">Staphylococcus xylosus</name>
    <dbReference type="NCBI Taxonomy" id="1288"/>
    <lineage>
        <taxon>Bacteria</taxon>
        <taxon>Bacillati</taxon>
        <taxon>Bacillota</taxon>
        <taxon>Bacilli</taxon>
        <taxon>Bacillales</taxon>
        <taxon>Staphylococcaceae</taxon>
        <taxon>Staphylococcus</taxon>
    </lineage>
</organism>
<sequence>MLKKVIRIKHGQLAVYQMETEEYELRESKITNGNQFIKELLGVNAGNLGNYLSYLKVSLKIFIIKKF</sequence>
<dbReference type="AlphaFoldDB" id="A0A939NIX6"/>